<proteinExistence type="predicted"/>
<evidence type="ECO:0000313" key="1">
    <source>
        <dbReference type="EMBL" id="AXQ68722.1"/>
    </source>
</evidence>
<keyword evidence="2" id="KW-1185">Reference proteome</keyword>
<dbReference type="Proteomes" id="UP000259026">
    <property type="component" value="Segment"/>
</dbReference>
<protein>
    <submittedName>
        <fullName evidence="1">Uncharacterized protein</fullName>
    </submittedName>
</protein>
<name>A0A385ECY1_9CAUD</name>
<reference evidence="2" key="1">
    <citation type="submission" date="2018-07" db="EMBL/GenBank/DDBJ databases">
        <title>Giant CbK-like Caulobacter bacteriophages have genetically divergent genomes.</title>
        <authorList>
            <person name="Wilson K.M."/>
            <person name="Ely B."/>
        </authorList>
    </citation>
    <scope>NUCLEOTIDE SEQUENCE [LARGE SCALE GENOMIC DNA]</scope>
</reference>
<sequence>MAHSYIPLRFGVDYLAYSIPISAGGLGPEDAAEVLGIECDHHYGITTHDLVPGEDPAQTVYRLVRELWHPFRPEREINVLDDNHTWEVEYFDPKKDTFPHTAPSGWGRVILRKNEKAPLFINIFGAPSWMYDDGPGAVWFYQKFRAVTRGQKAAERAYDEAKIAQYTAEAERQKDTVRGRKAAKDARRMVFHYESNIRYHGSLWDKHAEKKAA</sequence>
<evidence type="ECO:0000313" key="2">
    <source>
        <dbReference type="Proteomes" id="UP000259026"/>
    </source>
</evidence>
<accession>A0A385ECY1</accession>
<dbReference type="EMBL" id="MH588545">
    <property type="protein sequence ID" value="AXQ68722.1"/>
    <property type="molecule type" value="Genomic_DNA"/>
</dbReference>
<gene>
    <name evidence="1" type="ORF">CcrPW_gp183c</name>
</gene>
<organism evidence="1 2">
    <name type="scientific">Caulobacter phage CcrPW</name>
    <dbReference type="NCBI Taxonomy" id="2283271"/>
    <lineage>
        <taxon>Viruses</taxon>
        <taxon>Duplodnaviria</taxon>
        <taxon>Heunggongvirae</taxon>
        <taxon>Uroviricota</taxon>
        <taxon>Caudoviricetes</taxon>
        <taxon>Jeanschmidtviridae</taxon>
        <taxon>Colossusvirus</taxon>
        <taxon>Colossusvirus PW</taxon>
    </lineage>
</organism>
<reference evidence="1 2" key="2">
    <citation type="submission" date="2018-09" db="EMBL/GenBank/DDBJ databases">
        <title>Giant CbK-like Caulobacter bacteriophages have genetically divergent genomes.</title>
        <authorList>
            <person name="Wilson K."/>
            <person name="Ely B."/>
        </authorList>
    </citation>
    <scope>NUCLEOTIDE SEQUENCE [LARGE SCALE GENOMIC DNA]</scope>
</reference>